<dbReference type="RefSeq" id="WP_078320595.1">
    <property type="nucleotide sequence ID" value="NZ_FXTS01000009.1"/>
</dbReference>
<feature type="domain" description="Rieske" evidence="5">
    <location>
        <begin position="2"/>
        <end position="103"/>
    </location>
</feature>
<dbReference type="EMBL" id="MTSD02000008">
    <property type="protein sequence ID" value="OOV86246.1"/>
    <property type="molecule type" value="Genomic_DNA"/>
</dbReference>
<organism evidence="6 7">
    <name type="scientific">Oceanospirillum linum</name>
    <dbReference type="NCBI Taxonomy" id="966"/>
    <lineage>
        <taxon>Bacteria</taxon>
        <taxon>Pseudomonadati</taxon>
        <taxon>Pseudomonadota</taxon>
        <taxon>Gammaproteobacteria</taxon>
        <taxon>Oceanospirillales</taxon>
        <taxon>Oceanospirillaceae</taxon>
        <taxon>Oceanospirillum</taxon>
    </lineage>
</organism>
<evidence type="ECO:0000256" key="3">
    <source>
        <dbReference type="ARBA" id="ARBA00023004"/>
    </source>
</evidence>
<evidence type="ECO:0000256" key="1">
    <source>
        <dbReference type="ARBA" id="ARBA00022714"/>
    </source>
</evidence>
<dbReference type="STRING" id="966.BTA35_0214825"/>
<accession>A0A1T1H8Z1</accession>
<evidence type="ECO:0000256" key="2">
    <source>
        <dbReference type="ARBA" id="ARBA00022723"/>
    </source>
</evidence>
<evidence type="ECO:0000259" key="5">
    <source>
        <dbReference type="PROSITE" id="PS51296"/>
    </source>
</evidence>
<dbReference type="SUPFAM" id="SSF50022">
    <property type="entry name" value="ISP domain"/>
    <property type="match status" value="1"/>
</dbReference>
<dbReference type="InterPro" id="IPR017941">
    <property type="entry name" value="Rieske_2Fe-2S"/>
</dbReference>
<sequence>MYVLCNLDDIGNKTSKGFQTPIGPLFAVKKKHKLYLYANECPHLGVNLEWQQDQFLDSSKQLIQCAMHGAQFLIDSGECIHGPCTGQKLRQIPYEISETGEVMLMTAESVDRTRTEDQR</sequence>
<keyword evidence="1" id="KW-0001">2Fe-2S</keyword>
<keyword evidence="3" id="KW-0408">Iron</keyword>
<dbReference type="InterPro" id="IPR036922">
    <property type="entry name" value="Rieske_2Fe-2S_sf"/>
</dbReference>
<proteinExistence type="predicted"/>
<dbReference type="Gene3D" id="2.102.10.10">
    <property type="entry name" value="Rieske [2Fe-2S] iron-sulphur domain"/>
    <property type="match status" value="1"/>
</dbReference>
<dbReference type="GO" id="GO:0046872">
    <property type="term" value="F:metal ion binding"/>
    <property type="evidence" value="ECO:0007669"/>
    <property type="project" value="UniProtKB-KW"/>
</dbReference>
<reference evidence="6" key="1">
    <citation type="submission" date="2017-02" db="EMBL/GenBank/DDBJ databases">
        <title>Draft Genome Sequence of the Salt Water Bacterium Oceanospirillum linum ATCC 11336.</title>
        <authorList>
            <person name="Trachtenberg A.M."/>
            <person name="Carney J.G."/>
            <person name="Linnane J.D."/>
            <person name="Rheaume B.A."/>
            <person name="Pitts N.L."/>
            <person name="Mykles D.L."/>
            <person name="Maclea K.S."/>
        </authorList>
    </citation>
    <scope>NUCLEOTIDE SEQUENCE [LARGE SCALE GENOMIC DNA]</scope>
    <source>
        <strain evidence="6">ATCC 11336</strain>
    </source>
</reference>
<evidence type="ECO:0000256" key="4">
    <source>
        <dbReference type="ARBA" id="ARBA00023014"/>
    </source>
</evidence>
<dbReference type="Proteomes" id="UP000190064">
    <property type="component" value="Unassembled WGS sequence"/>
</dbReference>
<keyword evidence="7" id="KW-1185">Reference proteome</keyword>
<dbReference type="PANTHER" id="PTHR40261:SF1">
    <property type="entry name" value="RIESKE DOMAIN-CONTAINING PROTEIN"/>
    <property type="match status" value="1"/>
</dbReference>
<dbReference type="Pfam" id="PF00355">
    <property type="entry name" value="Rieske"/>
    <property type="match status" value="1"/>
</dbReference>
<dbReference type="PANTHER" id="PTHR40261">
    <property type="match status" value="1"/>
</dbReference>
<evidence type="ECO:0000313" key="7">
    <source>
        <dbReference type="Proteomes" id="UP000190064"/>
    </source>
</evidence>
<dbReference type="PROSITE" id="PS51296">
    <property type="entry name" value="RIESKE"/>
    <property type="match status" value="1"/>
</dbReference>
<name>A0A1T1H8Z1_OCELI</name>
<dbReference type="AlphaFoldDB" id="A0A1T1H8Z1"/>
<evidence type="ECO:0000313" key="6">
    <source>
        <dbReference type="EMBL" id="OOV86246.1"/>
    </source>
</evidence>
<dbReference type="GO" id="GO:0051537">
    <property type="term" value="F:2 iron, 2 sulfur cluster binding"/>
    <property type="evidence" value="ECO:0007669"/>
    <property type="project" value="UniProtKB-KW"/>
</dbReference>
<dbReference type="CDD" id="cd03467">
    <property type="entry name" value="Rieske"/>
    <property type="match status" value="1"/>
</dbReference>
<keyword evidence="4" id="KW-0411">Iron-sulfur</keyword>
<gene>
    <name evidence="6" type="ORF">BTA35_0214825</name>
</gene>
<protein>
    <recommendedName>
        <fullName evidence="5">Rieske domain-containing protein</fullName>
    </recommendedName>
</protein>
<comment type="caution">
    <text evidence="6">The sequence shown here is derived from an EMBL/GenBank/DDBJ whole genome shotgun (WGS) entry which is preliminary data.</text>
</comment>
<keyword evidence="2" id="KW-0479">Metal-binding</keyword>